<dbReference type="FunFam" id="3.40.50.970:FF:000012">
    <property type="entry name" value="Pyruvate:ferredoxin (Flavodoxin) oxidoreductase"/>
    <property type="match status" value="1"/>
</dbReference>
<feature type="binding site" evidence="13">
    <location>
        <position position="846"/>
    </location>
    <ligand>
        <name>[4Fe-4S] cluster</name>
        <dbReference type="ChEBI" id="CHEBI:49883"/>
        <label>3</label>
    </ligand>
</feature>
<feature type="binding site" evidence="11">
    <location>
        <begin position="1026"/>
        <end position="1031"/>
    </location>
    <ligand>
        <name>thiamine diphosphate</name>
        <dbReference type="ChEBI" id="CHEBI:58937"/>
    </ligand>
</feature>
<evidence type="ECO:0000256" key="11">
    <source>
        <dbReference type="PIRSR" id="PIRSR000159-1"/>
    </source>
</evidence>
<evidence type="ECO:0000313" key="17">
    <source>
        <dbReference type="Proteomes" id="UP000033220"/>
    </source>
</evidence>
<dbReference type="EC" id="1.2.7.-" evidence="10"/>
<feature type="binding site" evidence="11">
    <location>
        <position position="55"/>
    </location>
    <ligand>
        <name>pyruvate</name>
        <dbReference type="ChEBI" id="CHEBI:15361"/>
    </ligand>
</feature>
<dbReference type="Pfam" id="PF01855">
    <property type="entry name" value="POR_N"/>
    <property type="match status" value="1"/>
</dbReference>
<feature type="binding site" evidence="11">
    <location>
        <begin position="997"/>
        <end position="1000"/>
    </location>
    <ligand>
        <name>thiamine diphosphate</name>
        <dbReference type="ChEBI" id="CHEBI:58937"/>
    </ligand>
</feature>
<dbReference type="SUPFAM" id="SSF53323">
    <property type="entry name" value="Pyruvate-ferredoxin oxidoreductase, PFOR, domain III"/>
    <property type="match status" value="1"/>
</dbReference>
<dbReference type="GO" id="GO:0030976">
    <property type="term" value="F:thiamine pyrophosphate binding"/>
    <property type="evidence" value="ECO:0007669"/>
    <property type="project" value="InterPro"/>
</dbReference>
<keyword evidence="17" id="KW-1185">Reference proteome</keyword>
<dbReference type="SMART" id="SM00890">
    <property type="entry name" value="EKR"/>
    <property type="match status" value="1"/>
</dbReference>
<feature type="binding site" evidence="13">
    <location>
        <position position="874"/>
    </location>
    <ligand>
        <name>[4Fe-4S] cluster</name>
        <dbReference type="ChEBI" id="CHEBI:49883"/>
        <label>3</label>
    </ligand>
</feature>
<dbReference type="InterPro" id="IPR019752">
    <property type="entry name" value="Pyrv/ketoisovalerate_OxRed_cat"/>
</dbReference>
<feature type="domain" description="4Fe-4S ferredoxin-type" evidence="15">
    <location>
        <begin position="709"/>
        <end position="738"/>
    </location>
</feature>
<dbReference type="eggNOG" id="COG1014">
    <property type="taxonomic scope" value="Bacteria"/>
</dbReference>
<dbReference type="GO" id="GO:0006979">
    <property type="term" value="P:response to oxidative stress"/>
    <property type="evidence" value="ECO:0007669"/>
    <property type="project" value="TreeGrafter"/>
</dbReference>
<feature type="binding site" evidence="11">
    <location>
        <position position="88"/>
    </location>
    <ligand>
        <name>thiamine diphosphate</name>
        <dbReference type="ChEBI" id="CHEBI:58937"/>
    </ligand>
</feature>
<dbReference type="Gene3D" id="3.30.70.20">
    <property type="match status" value="1"/>
</dbReference>
<keyword evidence="16" id="KW-0670">Pyruvate</keyword>
<dbReference type="PROSITE" id="PS00198">
    <property type="entry name" value="4FE4S_FER_1"/>
    <property type="match status" value="1"/>
</dbReference>
<dbReference type="Pfam" id="PF02775">
    <property type="entry name" value="TPP_enzyme_C"/>
    <property type="match status" value="1"/>
</dbReference>
<dbReference type="InterPro" id="IPR017896">
    <property type="entry name" value="4Fe4S_Fe-S-bd"/>
</dbReference>
<keyword evidence="5 10" id="KW-0249">Electron transport</keyword>
<dbReference type="PANTHER" id="PTHR32154">
    <property type="entry name" value="PYRUVATE-FLAVODOXIN OXIDOREDUCTASE-RELATED"/>
    <property type="match status" value="1"/>
</dbReference>
<dbReference type="PANTHER" id="PTHR32154:SF0">
    <property type="entry name" value="PYRUVATE-FLAVODOXIN OXIDOREDUCTASE-RELATED"/>
    <property type="match status" value="1"/>
</dbReference>
<keyword evidence="2 10" id="KW-0813">Transport</keyword>
<feature type="site" description="Important for catalytic activity" evidence="12">
    <location>
        <position position="88"/>
    </location>
</feature>
<organism evidence="16 17">
    <name type="scientific">Pararhodospirillum photometricum DSM 122</name>
    <dbReference type="NCBI Taxonomy" id="1150469"/>
    <lineage>
        <taxon>Bacteria</taxon>
        <taxon>Pseudomonadati</taxon>
        <taxon>Pseudomonadota</taxon>
        <taxon>Alphaproteobacteria</taxon>
        <taxon>Rhodospirillales</taxon>
        <taxon>Rhodospirillaceae</taxon>
        <taxon>Pararhodospirillum</taxon>
    </lineage>
</organism>
<feature type="binding site" evidence="13">
    <location>
        <position position="721"/>
    </location>
    <ligand>
        <name>[4Fe-4S] cluster</name>
        <dbReference type="ChEBI" id="CHEBI:49883"/>
        <label>1</label>
    </ligand>
</feature>
<dbReference type="Gene3D" id="3.40.50.920">
    <property type="match status" value="1"/>
</dbReference>
<dbReference type="GO" id="GO:0043873">
    <property type="term" value="F:pyruvate-flavodoxin oxidoreductase activity"/>
    <property type="evidence" value="ECO:0007669"/>
    <property type="project" value="RHEA"/>
</dbReference>
<dbReference type="NCBIfam" id="TIGR02176">
    <property type="entry name" value="pyruv_ox_red"/>
    <property type="match status" value="1"/>
</dbReference>
<evidence type="ECO:0000256" key="8">
    <source>
        <dbReference type="ARBA" id="ARBA00023014"/>
    </source>
</evidence>
<dbReference type="InterPro" id="IPR002869">
    <property type="entry name" value="Pyrv_flavodox_OxRed_cen"/>
</dbReference>
<comment type="catalytic activity">
    <reaction evidence="9 10">
        <text>oxidized [flavodoxin] + pyruvate + CoA + 2 H(+) = reduced [flavodoxin] + acetyl-CoA + CO2</text>
        <dbReference type="Rhea" id="RHEA:44140"/>
        <dbReference type="Rhea" id="RHEA-COMP:10622"/>
        <dbReference type="Rhea" id="RHEA-COMP:10623"/>
        <dbReference type="ChEBI" id="CHEBI:15361"/>
        <dbReference type="ChEBI" id="CHEBI:15378"/>
        <dbReference type="ChEBI" id="CHEBI:16526"/>
        <dbReference type="ChEBI" id="CHEBI:57287"/>
        <dbReference type="ChEBI" id="CHEBI:57288"/>
        <dbReference type="ChEBI" id="CHEBI:57618"/>
        <dbReference type="ChEBI" id="CHEBI:58210"/>
    </reaction>
</comment>
<evidence type="ECO:0000256" key="5">
    <source>
        <dbReference type="ARBA" id="ARBA00022982"/>
    </source>
</evidence>
<evidence type="ECO:0000256" key="4">
    <source>
        <dbReference type="ARBA" id="ARBA00022723"/>
    </source>
</evidence>
<dbReference type="Gene3D" id="3.40.920.10">
    <property type="entry name" value="Pyruvate-ferredoxin oxidoreductase, PFOR, domain III"/>
    <property type="match status" value="1"/>
</dbReference>
<comment type="function">
    <text evidence="10">Oxidoreductase required for the transfer of electrons from pyruvate to flavodoxin.</text>
</comment>
<dbReference type="Gene3D" id="3.40.50.970">
    <property type="match status" value="2"/>
</dbReference>
<accession>H6SNN1</accession>
<dbReference type="InterPro" id="IPR019456">
    <property type="entry name" value="Pyrv-flavodox_OxRtase_EKR"/>
</dbReference>
<reference evidence="16 17" key="1">
    <citation type="submission" date="2012-02" db="EMBL/GenBank/DDBJ databases">
        <title>Shotgun genome sequence of Phaeospirillum photometricum DSM 122.</title>
        <authorList>
            <person name="Duquesne K."/>
            <person name="Sturgis J."/>
        </authorList>
    </citation>
    <scope>NUCLEOTIDE SEQUENCE [LARGE SCALE GENOMIC DNA]</scope>
    <source>
        <strain evidence="17">DSM122</strain>
    </source>
</reference>
<evidence type="ECO:0000256" key="1">
    <source>
        <dbReference type="ARBA" id="ARBA00009032"/>
    </source>
</evidence>
<evidence type="ECO:0000256" key="6">
    <source>
        <dbReference type="ARBA" id="ARBA00023002"/>
    </source>
</evidence>
<dbReference type="InterPro" id="IPR029061">
    <property type="entry name" value="THDP-binding"/>
</dbReference>
<dbReference type="Pfam" id="PF12838">
    <property type="entry name" value="Fer4_7"/>
    <property type="match status" value="1"/>
</dbReference>
<feature type="compositionally biased region" description="Basic and acidic residues" evidence="14">
    <location>
        <begin position="1"/>
        <end position="20"/>
    </location>
</feature>
<feature type="binding site" evidence="11">
    <location>
        <position position="851"/>
    </location>
    <ligand>
        <name>thiamine diphosphate</name>
        <dbReference type="ChEBI" id="CHEBI:58937"/>
    </ligand>
</feature>
<gene>
    <name evidence="16" type="primary">nifJ</name>
    <name evidence="16" type="ORF">RSPPHO_02736</name>
</gene>
<feature type="binding site" evidence="13">
    <location>
        <position position="718"/>
    </location>
    <ligand>
        <name>[4Fe-4S] cluster</name>
        <dbReference type="ChEBI" id="CHEBI:49883"/>
        <label>1</label>
    </ligand>
</feature>
<dbReference type="PIRSF" id="PIRSF000159">
    <property type="entry name" value="NifJ"/>
    <property type="match status" value="1"/>
</dbReference>
<dbReference type="SUPFAM" id="SSF54862">
    <property type="entry name" value="4Fe-4S ferredoxins"/>
    <property type="match status" value="1"/>
</dbReference>
<dbReference type="PATRIC" id="fig|1150469.3.peg.3103"/>
<dbReference type="GO" id="GO:0051539">
    <property type="term" value="F:4 iron, 4 sulfur cluster binding"/>
    <property type="evidence" value="ECO:0007669"/>
    <property type="project" value="UniProtKB-KW"/>
</dbReference>
<dbReference type="KEGG" id="rpm:RSPPHO_02736"/>
<dbReference type="GO" id="GO:0044281">
    <property type="term" value="P:small molecule metabolic process"/>
    <property type="evidence" value="ECO:0007669"/>
    <property type="project" value="UniProtKB-ARBA"/>
</dbReference>
<protein>
    <recommendedName>
        <fullName evidence="10">Pyruvate-flavodoxin oxidoreductase</fullName>
        <ecNumber evidence="10">1.2.7.-</ecNumber>
    </recommendedName>
</protein>
<evidence type="ECO:0000256" key="2">
    <source>
        <dbReference type="ARBA" id="ARBA00022448"/>
    </source>
</evidence>
<feature type="binding site" evidence="13">
    <location>
        <position position="779"/>
    </location>
    <ligand>
        <name>[4Fe-4S] cluster</name>
        <dbReference type="ChEBI" id="CHEBI:49883"/>
        <label>2</label>
    </ligand>
</feature>
<dbReference type="CDD" id="cd07034">
    <property type="entry name" value="TPP_PYR_PFOR_IOR-alpha_like"/>
    <property type="match status" value="1"/>
</dbReference>
<dbReference type="Pfam" id="PF01558">
    <property type="entry name" value="POR"/>
    <property type="match status" value="1"/>
</dbReference>
<evidence type="ECO:0000256" key="13">
    <source>
        <dbReference type="PIRSR" id="PIRSR000159-50"/>
    </source>
</evidence>
<dbReference type="CDD" id="cd03377">
    <property type="entry name" value="TPP_PFOR_PNO"/>
    <property type="match status" value="1"/>
</dbReference>
<feature type="site" description="Important for catalytic activity" evidence="12">
    <location>
        <position position="1031"/>
    </location>
</feature>
<evidence type="ECO:0000256" key="14">
    <source>
        <dbReference type="SAM" id="MobiDB-lite"/>
    </source>
</evidence>
<dbReference type="FunFam" id="3.40.920.10:FF:000001">
    <property type="entry name" value="Pyruvate:ferredoxin (Flavodoxin) oxidoreductase"/>
    <property type="match status" value="1"/>
</dbReference>
<evidence type="ECO:0000256" key="7">
    <source>
        <dbReference type="ARBA" id="ARBA00023004"/>
    </source>
</evidence>
<keyword evidence="4 13" id="KW-0479">Metal-binding</keyword>
<comment type="similarity">
    <text evidence="1 10">Belongs to the pyruvate:ferredoxin/flavodoxin oxidoreductase family.</text>
</comment>
<keyword evidence="3 13" id="KW-0004">4Fe-4S</keyword>
<dbReference type="Proteomes" id="UP000033220">
    <property type="component" value="Chromosome DSM 122"/>
</dbReference>
<dbReference type="GO" id="GO:0005506">
    <property type="term" value="F:iron ion binding"/>
    <property type="evidence" value="ECO:0007669"/>
    <property type="project" value="InterPro"/>
</dbReference>
<dbReference type="HOGENOM" id="CLU_002569_0_0_5"/>
<dbReference type="InterPro" id="IPR011766">
    <property type="entry name" value="TPP_enzyme_TPP-bd"/>
</dbReference>
<dbReference type="SUPFAM" id="SSF52922">
    <property type="entry name" value="TK C-terminal domain-like"/>
    <property type="match status" value="1"/>
</dbReference>
<dbReference type="FunFam" id="3.40.50.920:FF:000007">
    <property type="entry name" value="Pyruvate:ferredoxin (Flavodoxin) oxidoreductase"/>
    <property type="match status" value="1"/>
</dbReference>
<dbReference type="EMBL" id="HE663493">
    <property type="protein sequence ID" value="CCG09362.1"/>
    <property type="molecule type" value="Genomic_DNA"/>
</dbReference>
<name>H6SNN1_PARPM</name>
<dbReference type="GO" id="GO:0022900">
    <property type="term" value="P:electron transport chain"/>
    <property type="evidence" value="ECO:0007669"/>
    <property type="project" value="InterPro"/>
</dbReference>
<dbReference type="InterPro" id="IPR002880">
    <property type="entry name" value="Pyrv_Fd/Flavodoxin_OxRdtase_N"/>
</dbReference>
<evidence type="ECO:0000256" key="3">
    <source>
        <dbReference type="ARBA" id="ARBA00022485"/>
    </source>
</evidence>
<dbReference type="Pfam" id="PF17147">
    <property type="entry name" value="PFOR_II"/>
    <property type="match status" value="1"/>
</dbReference>
<dbReference type="eggNOG" id="COG1013">
    <property type="taxonomic scope" value="Bacteria"/>
</dbReference>
<dbReference type="InterPro" id="IPR011895">
    <property type="entry name" value="Pyrv_flavodox_OxRed"/>
</dbReference>
<feature type="binding site" evidence="13">
    <location>
        <position position="776"/>
    </location>
    <ligand>
        <name>[4Fe-4S] cluster</name>
        <dbReference type="ChEBI" id="CHEBI:49883"/>
        <label>2</label>
    </ligand>
</feature>
<dbReference type="InterPro" id="IPR037112">
    <property type="entry name" value="Pyrv-flavodox_OxR_EKR_sf"/>
</dbReference>
<feature type="binding site" evidence="13">
    <location>
        <position position="724"/>
    </location>
    <ligand>
        <name>[4Fe-4S] cluster</name>
        <dbReference type="ChEBI" id="CHEBI:49883"/>
        <label>1</label>
    </ligand>
</feature>
<feature type="binding site" evidence="13">
    <location>
        <position position="773"/>
    </location>
    <ligand>
        <name>[4Fe-4S] cluster</name>
        <dbReference type="ChEBI" id="CHEBI:49883"/>
        <label>2</label>
    </ligand>
</feature>
<evidence type="ECO:0000256" key="10">
    <source>
        <dbReference type="PIRNR" id="PIRNR000159"/>
    </source>
</evidence>
<dbReference type="PROSITE" id="PS51379">
    <property type="entry name" value="4FE4S_FER_2"/>
    <property type="match status" value="2"/>
</dbReference>
<keyword evidence="7 13" id="KW-0408">Iron</keyword>
<feature type="binding site" evidence="11">
    <location>
        <position position="138"/>
    </location>
    <ligand>
        <name>pyruvate</name>
        <dbReference type="ChEBI" id="CHEBI:15361"/>
    </ligand>
</feature>
<feature type="binding site" evidence="11">
    <location>
        <position position="874"/>
    </location>
    <ligand>
        <name>thiamine diphosphate</name>
        <dbReference type="ChEBI" id="CHEBI:58937"/>
    </ligand>
</feature>
<feature type="site" description="Important for catalytic activity" evidence="12">
    <location>
        <position position="138"/>
    </location>
</feature>
<feature type="region of interest" description="Disordered" evidence="14">
    <location>
        <begin position="1"/>
        <end position="21"/>
    </location>
</feature>
<evidence type="ECO:0000313" key="16">
    <source>
        <dbReference type="EMBL" id="CCG09362.1"/>
    </source>
</evidence>
<feature type="binding site" evidence="13">
    <location>
        <position position="849"/>
    </location>
    <ligand>
        <name>[4Fe-4S] cluster</name>
        <dbReference type="ChEBI" id="CHEBI:49883"/>
        <label>3</label>
    </ligand>
</feature>
<dbReference type="InterPro" id="IPR050722">
    <property type="entry name" value="Pyruvate:ferred/Flavod_OxRd"/>
</dbReference>
<keyword evidence="6 10" id="KW-0560">Oxidoreductase</keyword>
<feature type="binding site" evidence="13">
    <location>
        <position position="728"/>
    </location>
    <ligand>
        <name>[4Fe-4S] cluster</name>
        <dbReference type="ChEBI" id="CHEBI:49883"/>
        <label>2</label>
    </ligand>
</feature>
<dbReference type="Pfam" id="PF10371">
    <property type="entry name" value="EKR"/>
    <property type="match status" value="1"/>
</dbReference>
<evidence type="ECO:0000256" key="12">
    <source>
        <dbReference type="PIRSR" id="PIRSR000159-2"/>
    </source>
</evidence>
<dbReference type="InterPro" id="IPR033412">
    <property type="entry name" value="PFOR_II"/>
</dbReference>
<evidence type="ECO:0000256" key="9">
    <source>
        <dbReference type="ARBA" id="ARBA00048963"/>
    </source>
</evidence>
<dbReference type="STRING" id="1150469.RSPPHO_02736"/>
<evidence type="ECO:0000259" key="15">
    <source>
        <dbReference type="PROSITE" id="PS51379"/>
    </source>
</evidence>
<feature type="domain" description="4Fe-4S ferredoxin-type" evidence="15">
    <location>
        <begin position="764"/>
        <end position="794"/>
    </location>
</feature>
<sequence>MCAAKPHPDTHLTDAQDRQEIPPMTDGRMITVDGNEACASVAYRLSEVAVIYPITPSSTMGELADEWSSKGKPNLWGDVPQVVEMQSEGGAAGACHGAIQAGSLGTTFTASQGLLLMIPNMYKIAGELTPFAMHVTARTLATHALSIFGDHSDVMACRQTGFAMLASASVQEAQDMACIAHVATLKSRVPFLHFFDGFRTSHEVSKIRALSDDELRAMIDDTLVAAHRTRALTPDAPVVRGTAQNPDTFFQAQEARNPWYIACSDIVQETMDRFAAVTGRRYGLFDYAGAPDAERVIVVMGSGAETVEETALALAAQGEKVGVIKVRLFRPFSVDAFVAALPVTTRAIAVLDRTKECGALGEPLYMDVVGALHRAGSRGLVTAKAPVVIGGRFGLSSKEFTPAMAKAVFDELSRETPRQEFTVGIVDDVTHLSLDYDKSFSIEADDVEGSLFFGLGSDGTVGANKNSIKIISEASDLYGQGYFVYDSKKSGGTTVSHLRFGPRPIKAPYLVERAGFIACHHFEFLEKLDVLEAAAEGATLLLNSPFGKDEVWDQLPAAIQRTLIERRMRLFVIDANKVAASVGMGRRINTIMQACFFALAGVLKRDAAIQAIKDAIAKTYARKSQKVVEANFAAVDAAVSHMEEVTLGTAITGAERGALVADEAPDFVKRVTAMMLAGKGDLLPVSAFPVDGTWPTGTARWEKRNIAHEICAWDPALCAQCNKCLMVCPHGALRAKVVPGDVALPESMQSAPYRGGGELKGSSYVFQISPEDCTGCTLCVEVCPSADKNDPSKRALTMQPKQDVLEEAKANWATFQDLPEVDRATLKPNVRATQFMTPLFEFSGACLGCGETPYLKLLTQMWGDRMMIANATGCSSIYGGNLPTTPYTTDAFGRGPSWSNSLFEDNAEFGLGFRIALDQHRIEARRLLEILAPRLDGQLVEGLLTNTHKNEEVLVRAQRERVAALRQALATLQEPAARLLETLADYLVEKVVWIVGGDGWAYDIGYGGLDHVLSSGRNVNILVMDTEVYSNTGGQQSKATPLAASAKFAVSGKPLPKKDLGLIAMANGHVYVASVAFGANDNQTIRAVAEAVSYDGPSLIIAYSHCIAHGYDLSCGLNQQQLAIDSGYWPLYRFDPRRQAAGQPGLTLDASERKRGLADYMAGEGRFRVTREAFPDAYATMMAAAEREIDHRWALLRHLAGLEAATSNAADKAAE</sequence>
<dbReference type="eggNOG" id="COG0674">
    <property type="taxonomic scope" value="Bacteria"/>
</dbReference>
<proteinExistence type="inferred from homology"/>
<dbReference type="SUPFAM" id="SSF52518">
    <property type="entry name" value="Thiamin diphosphate-binding fold (THDP-binding)"/>
    <property type="match status" value="2"/>
</dbReference>
<keyword evidence="8 13" id="KW-0411">Iron-sulfur</keyword>
<dbReference type="InterPro" id="IPR017900">
    <property type="entry name" value="4Fe4S_Fe_S_CS"/>
</dbReference>
<feature type="site" description="Important for catalytic activity" evidence="12">
    <location>
        <position position="55"/>
    </location>
</feature>
<feature type="binding site" evidence="13">
    <location>
        <position position="1106"/>
    </location>
    <ligand>
        <name>[4Fe-4S] cluster</name>
        <dbReference type="ChEBI" id="CHEBI:49883"/>
        <label>3</label>
    </ligand>
</feature>
<comment type="cofactor">
    <cofactor evidence="13">
        <name>[4Fe-4S] cluster</name>
        <dbReference type="ChEBI" id="CHEBI:49883"/>
    </cofactor>
    <text evidence="13">Binds 3 [4Fe-4S] clusters per subunit.</text>
</comment>
<dbReference type="InterPro" id="IPR009014">
    <property type="entry name" value="Transketo_C/PFOR_II"/>
</dbReference>
<dbReference type="Gene3D" id="4.10.780.10">
    <property type="entry name" value="Pyruvate-flavodoxin oxidoreductase, EKR domain"/>
    <property type="match status" value="1"/>
</dbReference>
<feature type="binding site" evidence="13">
    <location>
        <position position="783"/>
    </location>
    <ligand>
        <name>[4Fe-4S] cluster</name>
        <dbReference type="ChEBI" id="CHEBI:49883"/>
        <label>1</label>
    </ligand>
</feature>
<dbReference type="AlphaFoldDB" id="H6SNN1"/>